<feature type="coiled-coil region" evidence="9">
    <location>
        <begin position="261"/>
        <end position="288"/>
    </location>
</feature>
<comment type="subcellular location">
    <subcellularLocation>
        <location evidence="1">Membrane</location>
        <topology evidence="1">Multi-pass membrane protein</topology>
    </subcellularLocation>
</comment>
<comment type="catalytic activity">
    <reaction evidence="8">
        <text>fluoride(in) = fluoride(out)</text>
        <dbReference type="Rhea" id="RHEA:76159"/>
        <dbReference type="ChEBI" id="CHEBI:17051"/>
    </reaction>
</comment>
<feature type="transmembrane region" description="Helical" evidence="10">
    <location>
        <begin position="155"/>
        <end position="175"/>
    </location>
</feature>
<dbReference type="InterPro" id="IPR022535">
    <property type="entry name" value="Golgi_pH-regulator_cons_dom"/>
</dbReference>
<dbReference type="SUPFAM" id="SSF49354">
    <property type="entry name" value="PapD-like"/>
    <property type="match status" value="1"/>
</dbReference>
<proteinExistence type="inferred from homology"/>
<evidence type="ECO:0000256" key="7">
    <source>
        <dbReference type="ARBA" id="ARBA00035085"/>
    </source>
</evidence>
<evidence type="ECO:0000256" key="10">
    <source>
        <dbReference type="SAM" id="Phobius"/>
    </source>
</evidence>
<feature type="transmembrane region" description="Helical" evidence="10">
    <location>
        <begin position="74"/>
        <end position="98"/>
    </location>
</feature>
<dbReference type="Pfam" id="PF12537">
    <property type="entry name" value="GPHR_N"/>
    <property type="match status" value="1"/>
</dbReference>
<feature type="transmembrane region" description="Helical" evidence="10">
    <location>
        <begin position="404"/>
        <end position="426"/>
    </location>
</feature>
<evidence type="ECO:0000256" key="9">
    <source>
        <dbReference type="SAM" id="Coils"/>
    </source>
</evidence>
<organism evidence="12 13">
    <name type="scientific">Dermatophagoides pteronyssinus</name>
    <name type="common">European house dust mite</name>
    <dbReference type="NCBI Taxonomy" id="6956"/>
    <lineage>
        <taxon>Eukaryota</taxon>
        <taxon>Metazoa</taxon>
        <taxon>Ecdysozoa</taxon>
        <taxon>Arthropoda</taxon>
        <taxon>Chelicerata</taxon>
        <taxon>Arachnida</taxon>
        <taxon>Acari</taxon>
        <taxon>Acariformes</taxon>
        <taxon>Sarcoptiformes</taxon>
        <taxon>Astigmata</taxon>
        <taxon>Psoroptidia</taxon>
        <taxon>Analgoidea</taxon>
        <taxon>Pyroglyphidae</taxon>
        <taxon>Dermatophagoidinae</taxon>
        <taxon>Dermatophagoides</taxon>
    </lineage>
</organism>
<comment type="similarity">
    <text evidence="2">Belongs to the Golgi pH regulator (TC 1.A.38) family.</text>
</comment>
<evidence type="ECO:0000256" key="5">
    <source>
        <dbReference type="ARBA" id="ARBA00023136"/>
    </source>
</evidence>
<evidence type="ECO:0000256" key="2">
    <source>
        <dbReference type="ARBA" id="ARBA00009478"/>
    </source>
</evidence>
<keyword evidence="5 10" id="KW-0472">Membrane</keyword>
<dbReference type="PROSITE" id="PS50202">
    <property type="entry name" value="MSP"/>
    <property type="match status" value="1"/>
</dbReference>
<feature type="transmembrane region" description="Helical" evidence="10">
    <location>
        <begin position="6"/>
        <end position="28"/>
    </location>
</feature>
<keyword evidence="9" id="KW-0175">Coiled coil</keyword>
<keyword evidence="12" id="KW-0675">Receptor</keyword>
<evidence type="ECO:0000256" key="6">
    <source>
        <dbReference type="ARBA" id="ARBA00024145"/>
    </source>
</evidence>
<comment type="catalytic activity">
    <reaction evidence="6">
        <text>iodide(out) = iodide(in)</text>
        <dbReference type="Rhea" id="RHEA:66324"/>
        <dbReference type="ChEBI" id="CHEBI:16382"/>
    </reaction>
</comment>
<keyword evidence="4 10" id="KW-1133">Transmembrane helix</keyword>
<dbReference type="InterPro" id="IPR013783">
    <property type="entry name" value="Ig-like_fold"/>
</dbReference>
<dbReference type="PANTHER" id="PTHR15948:SF0">
    <property type="entry name" value="GOLGI PH REGULATOR A-RELATED"/>
    <property type="match status" value="1"/>
</dbReference>
<comment type="catalytic activity">
    <reaction evidence="7">
        <text>bromide(in) = bromide(out)</text>
        <dbReference type="Rhea" id="RHEA:75383"/>
        <dbReference type="ChEBI" id="CHEBI:15858"/>
    </reaction>
</comment>
<keyword evidence="3 10" id="KW-0812">Transmembrane</keyword>
<evidence type="ECO:0000313" key="12">
    <source>
        <dbReference type="EMBL" id="KAH9426335.1"/>
    </source>
</evidence>
<sequence length="638" mass="74312">MAWINTQDLCVVLITQLLFFAFGWYIFVKKLFRDYEINHKWIQILFCVTLSISCCMFELIIFEIVDFLDTSSRYFHWYLSIYLMLFMLLVALPFSISYFLIENCFSDGRTPIRWRSKFILTGIVWLMFIVIFWKIGNPFPISSPRHGILSIEHQISRVGIIGVTLIAMLSGFGAVNYPYLSMSYFTTTVTTADLANAEKRLMQTWDKIVMKKKQISTALYNQKISSTGGLGGKLIQNSSSSSSTNSKTSFWSYLKNFSSTFDFQTTNIQQLQRECSNLEEMSRQLFLEYVDLKRMEDRFIQSRTIKGRFFNYLGYFFSIYCIYKIILCTINIVFDRVGRMDPITRTLQFLVNYIGIDVDVKFWSQHCSFLVIGVIVLTSTRGLLINLTKFFYAISSSKSSNIIVCLLAELMGMYFVASILLMRMNMPLEYRMIITEVLGDLQFKFYHRWFDVIFLISALISIVLKFDPEYELPFHGPYQKPTTVLLRIRSIVQDKIILAFKIKTTAPKFYSVSPTHGYLQPDNECIITLTFNGQEQDLRSTKMKHKFLIQATRAPDDLESIQPDRFWKELNSISNQLGRQSIIIYEHKLQCLFDIFNDNNVDAMVIAALPIYWNRLRLRQLANATPSSVTPRQAIRLS</sequence>
<evidence type="ECO:0000256" key="4">
    <source>
        <dbReference type="ARBA" id="ARBA00022989"/>
    </source>
</evidence>
<dbReference type="Proteomes" id="UP000887458">
    <property type="component" value="Unassembled WGS sequence"/>
</dbReference>
<dbReference type="EMBL" id="NJHN03000011">
    <property type="protein sequence ID" value="KAH9426335.1"/>
    <property type="molecule type" value="Genomic_DNA"/>
</dbReference>
<dbReference type="InterPro" id="IPR025969">
    <property type="entry name" value="ABA_GPCR_dom"/>
</dbReference>
<evidence type="ECO:0000256" key="1">
    <source>
        <dbReference type="ARBA" id="ARBA00004141"/>
    </source>
</evidence>
<accession>A0ABQ8JUP8</accession>
<feature type="transmembrane region" description="Helical" evidence="10">
    <location>
        <begin position="40"/>
        <end position="62"/>
    </location>
</feature>
<feature type="domain" description="MSP" evidence="11">
    <location>
        <begin position="463"/>
        <end position="585"/>
    </location>
</feature>
<dbReference type="Gene3D" id="2.60.40.10">
    <property type="entry name" value="Immunoglobulins"/>
    <property type="match status" value="1"/>
</dbReference>
<gene>
    <name evidence="12" type="primary">GPR89A</name>
    <name evidence="12" type="ORF">DERP_010903</name>
</gene>
<dbReference type="InterPro" id="IPR000535">
    <property type="entry name" value="MSP_dom"/>
</dbReference>
<feature type="transmembrane region" description="Helical" evidence="10">
    <location>
        <begin position="369"/>
        <end position="392"/>
    </location>
</feature>
<evidence type="ECO:0000313" key="13">
    <source>
        <dbReference type="Proteomes" id="UP000887458"/>
    </source>
</evidence>
<dbReference type="InterPro" id="IPR015672">
    <property type="entry name" value="GPHR/GTG"/>
</dbReference>
<feature type="transmembrane region" description="Helical" evidence="10">
    <location>
        <begin position="118"/>
        <end position="135"/>
    </location>
</feature>
<dbReference type="InterPro" id="IPR008962">
    <property type="entry name" value="PapD-like_sf"/>
</dbReference>
<feature type="transmembrane region" description="Helical" evidence="10">
    <location>
        <begin position="312"/>
        <end position="334"/>
    </location>
</feature>
<comment type="caution">
    <text evidence="12">The sequence shown here is derived from an EMBL/GenBank/DDBJ whole genome shotgun (WGS) entry which is preliminary data.</text>
</comment>
<reference evidence="12 13" key="1">
    <citation type="journal article" date="2018" name="J. Allergy Clin. Immunol.">
        <title>High-quality assembly of Dermatophagoides pteronyssinus genome and transcriptome reveals a wide range of novel allergens.</title>
        <authorList>
            <person name="Liu X.Y."/>
            <person name="Yang K.Y."/>
            <person name="Wang M.Q."/>
            <person name="Kwok J.S."/>
            <person name="Zeng X."/>
            <person name="Yang Z."/>
            <person name="Xiao X.J."/>
            <person name="Lau C.P."/>
            <person name="Li Y."/>
            <person name="Huang Z.M."/>
            <person name="Ba J.G."/>
            <person name="Yim A.K."/>
            <person name="Ouyang C.Y."/>
            <person name="Ngai S.M."/>
            <person name="Chan T.F."/>
            <person name="Leung E.L."/>
            <person name="Liu L."/>
            <person name="Liu Z.G."/>
            <person name="Tsui S.K."/>
        </authorList>
    </citation>
    <scope>NUCLEOTIDE SEQUENCE [LARGE SCALE GENOMIC DNA]</scope>
    <source>
        <strain evidence="12">Derp</strain>
    </source>
</reference>
<evidence type="ECO:0000256" key="8">
    <source>
        <dbReference type="ARBA" id="ARBA00044702"/>
    </source>
</evidence>
<keyword evidence="13" id="KW-1185">Reference proteome</keyword>
<dbReference type="PANTHER" id="PTHR15948">
    <property type="entry name" value="G-PROTEIN COUPLED RECEPTOR 89-RELATED"/>
    <property type="match status" value="1"/>
</dbReference>
<evidence type="ECO:0000256" key="3">
    <source>
        <dbReference type="ARBA" id="ARBA00022692"/>
    </source>
</evidence>
<name>A0ABQ8JUP8_DERPT</name>
<evidence type="ECO:0000259" key="11">
    <source>
        <dbReference type="PROSITE" id="PS50202"/>
    </source>
</evidence>
<dbReference type="Pfam" id="PF12430">
    <property type="entry name" value="ABA_GPCR"/>
    <property type="match status" value="1"/>
</dbReference>
<reference evidence="12 13" key="2">
    <citation type="journal article" date="2022" name="Mol. Biol. Evol.">
        <title>Comparative Genomics Reveals Insights into the Divergent Evolution of Astigmatic Mites and Household Pest Adaptations.</title>
        <authorList>
            <person name="Xiong Q."/>
            <person name="Wan A.T."/>
            <person name="Liu X."/>
            <person name="Fung C.S."/>
            <person name="Xiao X."/>
            <person name="Malainual N."/>
            <person name="Hou J."/>
            <person name="Wang L."/>
            <person name="Wang M."/>
            <person name="Yang K.Y."/>
            <person name="Cui Y."/>
            <person name="Leung E.L."/>
            <person name="Nong W."/>
            <person name="Shin S.K."/>
            <person name="Au S.W."/>
            <person name="Jeong K.Y."/>
            <person name="Chew F.T."/>
            <person name="Hui J.H."/>
            <person name="Leung T.F."/>
            <person name="Tungtrongchitr A."/>
            <person name="Zhong N."/>
            <person name="Liu Z."/>
            <person name="Tsui S.K."/>
        </authorList>
    </citation>
    <scope>NUCLEOTIDE SEQUENCE [LARGE SCALE GENOMIC DNA]</scope>
    <source>
        <strain evidence="12">Derp</strain>
    </source>
</reference>
<protein>
    <submittedName>
        <fullName evidence="12">Abscisic acid G-protein coupled receptor</fullName>
    </submittedName>
</protein>